<feature type="domain" description="Exonuclease" evidence="7">
    <location>
        <begin position="1"/>
        <end position="142"/>
    </location>
</feature>
<evidence type="ECO:0000256" key="3">
    <source>
        <dbReference type="ARBA" id="ARBA00022801"/>
    </source>
</evidence>
<dbReference type="SUPFAM" id="SSF53098">
    <property type="entry name" value="Ribonuclease H-like"/>
    <property type="match status" value="1"/>
</dbReference>
<name>W4KNX3_HETIT</name>
<evidence type="ECO:0000313" key="9">
    <source>
        <dbReference type="Proteomes" id="UP000030671"/>
    </source>
</evidence>
<dbReference type="KEGG" id="hir:HETIRDRAFT_305248"/>
<proteinExistence type="predicted"/>
<keyword evidence="6" id="KW-0812">Transmembrane</keyword>
<dbReference type="GO" id="GO:0006364">
    <property type="term" value="P:rRNA processing"/>
    <property type="evidence" value="ECO:0007669"/>
    <property type="project" value="UniProtKB-KW"/>
</dbReference>
<comment type="function">
    <text evidence="5">Exoribonuclease involved in ribosome biosynthesis. Involved in the processing of ITS1, the internal transcribed spacer localized between the 18S and 5.8S rRNAs.</text>
</comment>
<evidence type="ECO:0000256" key="6">
    <source>
        <dbReference type="SAM" id="Phobius"/>
    </source>
</evidence>
<dbReference type="OrthoDB" id="8191639at2759"/>
<evidence type="ECO:0000256" key="2">
    <source>
        <dbReference type="ARBA" id="ARBA00022722"/>
    </source>
</evidence>
<dbReference type="Proteomes" id="UP000030671">
    <property type="component" value="Unassembled WGS sequence"/>
</dbReference>
<keyword evidence="3" id="KW-0378">Hydrolase</keyword>
<protein>
    <recommendedName>
        <fullName evidence="7">Exonuclease domain-containing protein</fullName>
    </recommendedName>
</protein>
<keyword evidence="6" id="KW-1133">Transmembrane helix</keyword>
<keyword evidence="1" id="KW-0698">rRNA processing</keyword>
<organism evidence="8 9">
    <name type="scientific">Heterobasidion irregulare (strain TC 32-1)</name>
    <dbReference type="NCBI Taxonomy" id="747525"/>
    <lineage>
        <taxon>Eukaryota</taxon>
        <taxon>Fungi</taxon>
        <taxon>Dikarya</taxon>
        <taxon>Basidiomycota</taxon>
        <taxon>Agaricomycotina</taxon>
        <taxon>Agaricomycetes</taxon>
        <taxon>Russulales</taxon>
        <taxon>Bondarzewiaceae</taxon>
        <taxon>Heterobasidion</taxon>
        <taxon>Heterobasidion annosum species complex</taxon>
    </lineage>
</organism>
<evidence type="ECO:0000256" key="5">
    <source>
        <dbReference type="ARBA" id="ARBA00025599"/>
    </source>
</evidence>
<feature type="non-terminal residue" evidence="8">
    <location>
        <position position="1"/>
    </location>
</feature>
<dbReference type="SMART" id="SM00479">
    <property type="entry name" value="EXOIII"/>
    <property type="match status" value="1"/>
</dbReference>
<dbReference type="InterPro" id="IPR047021">
    <property type="entry name" value="REXO1/3/4-like"/>
</dbReference>
<evidence type="ECO:0000313" key="8">
    <source>
        <dbReference type="EMBL" id="ETW87543.1"/>
    </source>
</evidence>
<dbReference type="GeneID" id="20669309"/>
<dbReference type="InterPro" id="IPR013520">
    <property type="entry name" value="Ribonucl_H"/>
</dbReference>
<sequence>SRVAITDYQGSVVLDTFVRPTQPVTDYRYQETGLQPAYLASAPYFHTVQQRVMSLIQEKILIGYALWHFFSVFGIAHPALDTRDVAIFLPFRRSLQCRQILPLPILVNRLMGRNIGLGYEHPVENARAALDLFRTCQELWEGIIDSGSWPCTLPPAAYASCFS</sequence>
<dbReference type="AlphaFoldDB" id="W4KNX3"/>
<keyword evidence="4" id="KW-0269">Exonuclease</keyword>
<dbReference type="RefSeq" id="XP_009541435.1">
    <property type="nucleotide sequence ID" value="XM_009543140.1"/>
</dbReference>
<dbReference type="InterPro" id="IPR036397">
    <property type="entry name" value="RNaseH_sf"/>
</dbReference>
<evidence type="ECO:0000256" key="4">
    <source>
        <dbReference type="ARBA" id="ARBA00022839"/>
    </source>
</evidence>
<gene>
    <name evidence="8" type="ORF">HETIRDRAFT_305248</name>
</gene>
<dbReference type="PANTHER" id="PTHR12801">
    <property type="entry name" value="RNA EXONUCLEASE REXO1 / RECO3 FAMILY MEMBER-RELATED"/>
    <property type="match status" value="1"/>
</dbReference>
<reference evidence="8 9" key="1">
    <citation type="journal article" date="2012" name="New Phytol.">
        <title>Insight into trade-off between wood decay and parasitism from the genome of a fungal forest pathogen.</title>
        <authorList>
            <person name="Olson A."/>
            <person name="Aerts A."/>
            <person name="Asiegbu F."/>
            <person name="Belbahri L."/>
            <person name="Bouzid O."/>
            <person name="Broberg A."/>
            <person name="Canback B."/>
            <person name="Coutinho P.M."/>
            <person name="Cullen D."/>
            <person name="Dalman K."/>
            <person name="Deflorio G."/>
            <person name="van Diepen L.T."/>
            <person name="Dunand C."/>
            <person name="Duplessis S."/>
            <person name="Durling M."/>
            <person name="Gonthier P."/>
            <person name="Grimwood J."/>
            <person name="Fossdal C.G."/>
            <person name="Hansson D."/>
            <person name="Henrissat B."/>
            <person name="Hietala A."/>
            <person name="Himmelstrand K."/>
            <person name="Hoffmeister D."/>
            <person name="Hogberg N."/>
            <person name="James T.Y."/>
            <person name="Karlsson M."/>
            <person name="Kohler A."/>
            <person name="Kues U."/>
            <person name="Lee Y.H."/>
            <person name="Lin Y.C."/>
            <person name="Lind M."/>
            <person name="Lindquist E."/>
            <person name="Lombard V."/>
            <person name="Lucas S."/>
            <person name="Lunden K."/>
            <person name="Morin E."/>
            <person name="Murat C."/>
            <person name="Park J."/>
            <person name="Raffaello T."/>
            <person name="Rouze P."/>
            <person name="Salamov A."/>
            <person name="Schmutz J."/>
            <person name="Solheim H."/>
            <person name="Stahlberg J."/>
            <person name="Velez H."/>
            <person name="de Vries R.P."/>
            <person name="Wiebenga A."/>
            <person name="Woodward S."/>
            <person name="Yakovlev I."/>
            <person name="Garbelotto M."/>
            <person name="Martin F."/>
            <person name="Grigoriev I.V."/>
            <person name="Stenlid J."/>
        </authorList>
    </citation>
    <scope>NUCLEOTIDE SEQUENCE [LARGE SCALE GENOMIC DNA]</scope>
    <source>
        <strain evidence="8 9">TC 32-1</strain>
    </source>
</reference>
<dbReference type="GO" id="GO:0003676">
    <property type="term" value="F:nucleic acid binding"/>
    <property type="evidence" value="ECO:0007669"/>
    <property type="project" value="InterPro"/>
</dbReference>
<dbReference type="STRING" id="747525.W4KNX3"/>
<dbReference type="HOGENOM" id="CLU_022453_3_0_1"/>
<dbReference type="GO" id="GO:0004527">
    <property type="term" value="F:exonuclease activity"/>
    <property type="evidence" value="ECO:0007669"/>
    <property type="project" value="UniProtKB-KW"/>
</dbReference>
<dbReference type="InterPro" id="IPR012337">
    <property type="entry name" value="RNaseH-like_sf"/>
</dbReference>
<evidence type="ECO:0000259" key="7">
    <source>
        <dbReference type="SMART" id="SM00479"/>
    </source>
</evidence>
<dbReference type="Gene3D" id="3.30.420.10">
    <property type="entry name" value="Ribonuclease H-like superfamily/Ribonuclease H"/>
    <property type="match status" value="1"/>
</dbReference>
<dbReference type="eggNOG" id="KOG2249">
    <property type="taxonomic scope" value="Eukaryota"/>
</dbReference>
<keyword evidence="9" id="KW-1185">Reference proteome</keyword>
<accession>W4KNX3</accession>
<dbReference type="InParanoid" id="W4KNX3"/>
<keyword evidence="6" id="KW-0472">Membrane</keyword>
<keyword evidence="2" id="KW-0540">Nuclease</keyword>
<dbReference type="GO" id="GO:0005634">
    <property type="term" value="C:nucleus"/>
    <property type="evidence" value="ECO:0007669"/>
    <property type="project" value="TreeGrafter"/>
</dbReference>
<dbReference type="EMBL" id="KI925454">
    <property type="protein sequence ID" value="ETW87543.1"/>
    <property type="molecule type" value="Genomic_DNA"/>
</dbReference>
<feature type="transmembrane region" description="Helical" evidence="6">
    <location>
        <begin position="60"/>
        <end position="80"/>
    </location>
</feature>
<evidence type="ECO:0000256" key="1">
    <source>
        <dbReference type="ARBA" id="ARBA00022552"/>
    </source>
</evidence>
<dbReference type="PANTHER" id="PTHR12801:SF45">
    <property type="entry name" value="RNA EXONUCLEASE 4"/>
    <property type="match status" value="1"/>
</dbReference>